<evidence type="ECO:0000313" key="1">
    <source>
        <dbReference type="EMBL" id="MTL94701.1"/>
    </source>
</evidence>
<dbReference type="AlphaFoldDB" id="A0A6I3NDP1"/>
<accession>A0A6I3NDP1</accession>
<name>A0A6I3NDP1_9FIRM</name>
<sequence length="151" mass="17487">MGSVKGKIKATEVCHAFMETILWHIVDPMSESLNHGSLCRQSAVEIEARGSIPFLKDLWILCSTNNCPNLASIVLNQRSHLPGDWYFDLYEAINPEVSYQRTKHYKEEVEKVYSYMDWHTLALKYNLSESLILKLSLRNLKLKQLDKQLSE</sequence>
<protein>
    <submittedName>
        <fullName evidence="1">Uncharacterized protein</fullName>
    </submittedName>
</protein>
<organism evidence="1">
    <name type="scientific">Turicibacter sanguinis</name>
    <dbReference type="NCBI Taxonomy" id="154288"/>
    <lineage>
        <taxon>Bacteria</taxon>
        <taxon>Bacillati</taxon>
        <taxon>Bacillota</taxon>
        <taxon>Erysipelotrichia</taxon>
        <taxon>Erysipelotrichales</taxon>
        <taxon>Turicibacteraceae</taxon>
        <taxon>Turicibacter</taxon>
    </lineage>
</organism>
<reference evidence="1" key="1">
    <citation type="journal article" date="2019" name="Nat. Med.">
        <title>A library of human gut bacterial isolates paired with longitudinal multiomics data enables mechanistic microbiome research.</title>
        <authorList>
            <person name="Poyet M."/>
            <person name="Groussin M."/>
            <person name="Gibbons S.M."/>
            <person name="Avila-Pacheco J."/>
            <person name="Jiang X."/>
            <person name="Kearney S.M."/>
            <person name="Perrotta A.R."/>
            <person name="Berdy B."/>
            <person name="Zhao S."/>
            <person name="Lieberman T.D."/>
            <person name="Swanson P.K."/>
            <person name="Smith M."/>
            <person name="Roesemann S."/>
            <person name="Alexander J.E."/>
            <person name="Rich S.A."/>
            <person name="Livny J."/>
            <person name="Vlamakis H."/>
            <person name="Clish C."/>
            <person name="Bullock K."/>
            <person name="Deik A."/>
            <person name="Scott J."/>
            <person name="Pierce K.A."/>
            <person name="Xavier R.J."/>
            <person name="Alm E.J."/>
        </authorList>
    </citation>
    <scope>NUCLEOTIDE SEQUENCE</scope>
    <source>
        <strain evidence="1">BIOML-A179</strain>
    </source>
</reference>
<comment type="caution">
    <text evidence="1">The sequence shown here is derived from an EMBL/GenBank/DDBJ whole genome shotgun (WGS) entry which is preliminary data.</text>
</comment>
<proteinExistence type="predicted"/>
<dbReference type="RefSeq" id="WP_129821517.1">
    <property type="nucleotide sequence ID" value="NZ_JADPLS010000008.1"/>
</dbReference>
<gene>
    <name evidence="1" type="ORF">GMA64_09200</name>
</gene>
<dbReference type="EMBL" id="WMQV01000020">
    <property type="protein sequence ID" value="MTL94701.1"/>
    <property type="molecule type" value="Genomic_DNA"/>
</dbReference>